<evidence type="ECO:0000256" key="15">
    <source>
        <dbReference type="ARBA" id="ARBA00022692"/>
    </source>
</evidence>
<dbReference type="STRING" id="33528.ENSGAFP00000025286"/>
<evidence type="ECO:0000256" key="6">
    <source>
        <dbReference type="ARBA" id="ARBA00004221"/>
    </source>
</evidence>
<feature type="region of interest" description="Disordered" evidence="33">
    <location>
        <begin position="37"/>
        <end position="64"/>
    </location>
</feature>
<dbReference type="GO" id="GO:0005794">
    <property type="term" value="C:Golgi apparatus"/>
    <property type="evidence" value="ECO:0007669"/>
    <property type="project" value="UniProtKB-SubCell"/>
</dbReference>
<keyword evidence="18 34" id="KW-1133">Transmembrane helix</keyword>
<name>A0A315W4E9_GAMAF</name>
<evidence type="ECO:0000256" key="14">
    <source>
        <dbReference type="ARBA" id="ARBA00022499"/>
    </source>
</evidence>
<dbReference type="InterPro" id="IPR002159">
    <property type="entry name" value="CD36_fam"/>
</dbReference>
<reference evidence="35 36" key="1">
    <citation type="journal article" date="2018" name="G3 (Bethesda)">
        <title>A High-Quality Reference Genome for the Invasive Mosquitofish Gambusia affinis Using a Chicago Library.</title>
        <authorList>
            <person name="Hoffberg S.L."/>
            <person name="Troendle N.J."/>
            <person name="Glenn T.C."/>
            <person name="Mahmud O."/>
            <person name="Louha S."/>
            <person name="Chalopin D."/>
            <person name="Bennetzen J.L."/>
            <person name="Mauricio R."/>
        </authorList>
    </citation>
    <scope>NUCLEOTIDE SEQUENCE [LARGE SCALE GENOMIC DNA]</scope>
    <source>
        <strain evidence="35">NE01/NJP1002.9</strain>
        <tissue evidence="35">Muscle</tissue>
    </source>
</reference>
<dbReference type="Proteomes" id="UP000250572">
    <property type="component" value="Unassembled WGS sequence"/>
</dbReference>
<evidence type="ECO:0000256" key="32">
    <source>
        <dbReference type="PIRSR" id="PIRSR605428-52"/>
    </source>
</evidence>
<feature type="disulfide bond" evidence="32">
    <location>
        <begin position="331"/>
        <end position="392"/>
    </location>
</feature>
<evidence type="ECO:0000256" key="26">
    <source>
        <dbReference type="ARBA" id="ARBA00023288"/>
    </source>
</evidence>
<evidence type="ECO:0000256" key="25">
    <source>
        <dbReference type="ARBA" id="ARBA00023180"/>
    </source>
</evidence>
<evidence type="ECO:0000256" key="13">
    <source>
        <dbReference type="ARBA" id="ARBA00022475"/>
    </source>
</evidence>
<evidence type="ECO:0000256" key="9">
    <source>
        <dbReference type="ARBA" id="ARBA00004651"/>
    </source>
</evidence>
<keyword evidence="14" id="KW-1017">Isopeptide bond</keyword>
<dbReference type="GO" id="GO:0044539">
    <property type="term" value="P:long-chain fatty acid import into cell"/>
    <property type="evidence" value="ECO:0007669"/>
    <property type="project" value="TreeGrafter"/>
</dbReference>
<evidence type="ECO:0000256" key="1">
    <source>
        <dbReference type="ARBA" id="ARBA00000542"/>
    </source>
</evidence>
<dbReference type="PRINTS" id="PR01610">
    <property type="entry name" value="CD36ANTIGEN"/>
</dbReference>
<feature type="transmembrane region" description="Helical" evidence="34">
    <location>
        <begin position="506"/>
        <end position="525"/>
    </location>
</feature>
<evidence type="ECO:0000256" key="5">
    <source>
        <dbReference type="ARBA" id="ARBA00001892"/>
    </source>
</evidence>
<sequence>RGVCAPLPGLSGSVSPSNGIALPVSLSSRCLEHKRSQAAAQATHRDRRTGSQETGTRRGRRETHTAMGCCNRRCGLIAGAVVGALVAVLGGILFPVGDIIIQGTVEKEAVIEPGTTAYENWAAAGTKVYRQFWLFEVTNPLEVLDYGAKPLVVERGPYTYMTRYLAKENITFHSNHTVSFLLPNGAIFEPSMSVGTEEDKITSLNLAVVGAYSAIPTALHSIVETLIKTTNSSLFQRRTVRELLFGYTDPILRGDVGFFLDYNKTSDGPYNVFTGKDDISKVGKIDMWNENRSLGFWNDEYCDMLNGTDASSFPPFVNKKEPLFFFSSDICRSVSASYERTVDLKGIDVYRYSLLSSTLASPVDNPDNKCFCSNMKTSKNCTLAGVLDISSCQQGRPIYISLPHFLHGSPVLRTDVLGLNPHEEHHKTFLDVEPTTGFTLNFAKRIQVNMMYGPSKVITVLKKVKDYTLFPLVWLNETATLDDETAEMFKKELLSRIQMLEIIQQVLLGVGIGIFILCLLGYCIVRRSHNKKELAYGSGVALKGRGVLLNGQILSGAEGSQQGFGVRGAGPGPGRLLLVRQNAHHGVTQHMQADLGDGALEAVLGGQAVVQAAVGLLDGADQEAVLSGEDPITDLFPPVVVPLNDPANGHLRRLWNALQEGGVVFHAILHHLCGVPVR</sequence>
<evidence type="ECO:0000256" key="3">
    <source>
        <dbReference type="ARBA" id="ARBA00000934"/>
    </source>
</evidence>
<keyword evidence="26" id="KW-0449">Lipoprotein</keyword>
<comment type="similarity">
    <text evidence="10">Belongs to the CD36 family.</text>
</comment>
<evidence type="ECO:0000256" key="12">
    <source>
        <dbReference type="ARBA" id="ARBA00022448"/>
    </source>
</evidence>
<dbReference type="InterPro" id="IPR005428">
    <property type="entry name" value="CD36/SCARB1/SNMP1"/>
</dbReference>
<keyword evidence="24" id="KW-0675">Receptor</keyword>
<keyword evidence="19" id="KW-0333">Golgi apparatus</keyword>
<accession>A0A315W4E9</accession>
<dbReference type="PANTHER" id="PTHR11923">
    <property type="entry name" value="SCAVENGER RECEPTOR CLASS B TYPE-1 SR-B1"/>
    <property type="match status" value="1"/>
</dbReference>
<evidence type="ECO:0000256" key="24">
    <source>
        <dbReference type="ARBA" id="ARBA00023170"/>
    </source>
</evidence>
<dbReference type="Pfam" id="PF01130">
    <property type="entry name" value="CD36"/>
    <property type="match status" value="1"/>
</dbReference>
<dbReference type="GO" id="GO:0150094">
    <property type="term" value="P:amyloid-beta clearance by cellular catabolic process"/>
    <property type="evidence" value="ECO:0007669"/>
    <property type="project" value="TreeGrafter"/>
</dbReference>
<keyword evidence="36" id="KW-1185">Reference proteome</keyword>
<evidence type="ECO:0000256" key="30">
    <source>
        <dbReference type="ARBA" id="ARBA00032188"/>
    </source>
</evidence>
<keyword evidence="13" id="KW-1003">Cell membrane</keyword>
<gene>
    <name evidence="35" type="ORF">CCH79_00014964</name>
</gene>
<dbReference type="GO" id="GO:0016324">
    <property type="term" value="C:apical plasma membrane"/>
    <property type="evidence" value="ECO:0007669"/>
    <property type="project" value="UniProtKB-SubCell"/>
</dbReference>
<dbReference type="GO" id="GO:0009986">
    <property type="term" value="C:cell surface"/>
    <property type="evidence" value="ECO:0007669"/>
    <property type="project" value="TreeGrafter"/>
</dbReference>
<evidence type="ECO:0000313" key="36">
    <source>
        <dbReference type="Proteomes" id="UP000250572"/>
    </source>
</evidence>
<evidence type="ECO:0000256" key="4">
    <source>
        <dbReference type="ARBA" id="ARBA00000996"/>
    </source>
</evidence>
<comment type="catalytic activity">
    <reaction evidence="5">
        <text>butanoate(out) = butanoate(in)</text>
        <dbReference type="Rhea" id="RHEA:45248"/>
        <dbReference type="ChEBI" id="CHEBI:17968"/>
    </reaction>
    <physiologicalReaction direction="left-to-right" evidence="5">
        <dbReference type="Rhea" id="RHEA:45249"/>
    </physiologicalReaction>
</comment>
<dbReference type="GO" id="GO:0005044">
    <property type="term" value="F:scavenger receptor activity"/>
    <property type="evidence" value="ECO:0007669"/>
    <property type="project" value="TreeGrafter"/>
</dbReference>
<evidence type="ECO:0000256" key="19">
    <source>
        <dbReference type="ARBA" id="ARBA00023034"/>
    </source>
</evidence>
<comment type="subcellular location">
    <subcellularLocation>
        <location evidence="6">Apical cell membrane</location>
    </subcellularLocation>
    <subcellularLocation>
        <location evidence="9">Cell membrane</location>
        <topology evidence="9">Multi-pass membrane protein</topology>
    </subcellularLocation>
    <subcellularLocation>
        <location evidence="8">Golgi apparatus</location>
    </subcellularLocation>
    <subcellularLocation>
        <location evidence="7">Membrane raft</location>
    </subcellularLocation>
</comment>
<comment type="caution">
    <text evidence="35">The sequence shown here is derived from an EMBL/GenBank/DDBJ whole genome shotgun (WGS) entry which is preliminary data.</text>
</comment>
<keyword evidence="23 32" id="KW-1015">Disulfide bond</keyword>
<evidence type="ECO:0000256" key="31">
    <source>
        <dbReference type="ARBA" id="ARBA00032780"/>
    </source>
</evidence>
<keyword evidence="21 34" id="KW-0472">Membrane</keyword>
<dbReference type="GO" id="GO:0006898">
    <property type="term" value="P:receptor-mediated endocytosis"/>
    <property type="evidence" value="ECO:0007669"/>
    <property type="project" value="TreeGrafter"/>
</dbReference>
<keyword evidence="22" id="KW-0564">Palmitate</keyword>
<dbReference type="GO" id="GO:0019915">
    <property type="term" value="P:lipid storage"/>
    <property type="evidence" value="ECO:0007669"/>
    <property type="project" value="TreeGrafter"/>
</dbReference>
<evidence type="ECO:0000256" key="20">
    <source>
        <dbReference type="ARBA" id="ARBA00023055"/>
    </source>
</evidence>
<evidence type="ECO:0000256" key="8">
    <source>
        <dbReference type="ARBA" id="ARBA00004555"/>
    </source>
</evidence>
<keyword evidence="12" id="KW-0813">Transport</keyword>
<evidence type="ECO:0000256" key="18">
    <source>
        <dbReference type="ARBA" id="ARBA00022989"/>
    </source>
</evidence>
<comment type="catalytic activity">
    <reaction evidence="4">
        <text>tetradecanoate(out) = tetradecanoate(in)</text>
        <dbReference type="Rhea" id="RHEA:45252"/>
        <dbReference type="ChEBI" id="CHEBI:30807"/>
    </reaction>
    <physiologicalReaction direction="left-to-right" evidence="4">
        <dbReference type="Rhea" id="RHEA:45253"/>
    </physiologicalReaction>
</comment>
<evidence type="ECO:0000256" key="28">
    <source>
        <dbReference type="ARBA" id="ARBA00029966"/>
    </source>
</evidence>
<dbReference type="GO" id="GO:0005901">
    <property type="term" value="C:caveola"/>
    <property type="evidence" value="ECO:0007669"/>
    <property type="project" value="TreeGrafter"/>
</dbReference>
<feature type="non-terminal residue" evidence="35">
    <location>
        <position position="678"/>
    </location>
</feature>
<keyword evidence="25" id="KW-0325">Glycoprotein</keyword>
<organism evidence="35 36">
    <name type="scientific">Gambusia affinis</name>
    <name type="common">Western mosquitofish</name>
    <name type="synonym">Heterandria affinis</name>
    <dbReference type="NCBI Taxonomy" id="33528"/>
    <lineage>
        <taxon>Eukaryota</taxon>
        <taxon>Metazoa</taxon>
        <taxon>Chordata</taxon>
        <taxon>Craniata</taxon>
        <taxon>Vertebrata</taxon>
        <taxon>Euteleostomi</taxon>
        <taxon>Actinopterygii</taxon>
        <taxon>Neopterygii</taxon>
        <taxon>Teleostei</taxon>
        <taxon>Neoteleostei</taxon>
        <taxon>Acanthomorphata</taxon>
        <taxon>Ovalentaria</taxon>
        <taxon>Atherinomorphae</taxon>
        <taxon>Cyprinodontiformes</taxon>
        <taxon>Poeciliidae</taxon>
        <taxon>Poeciliinae</taxon>
        <taxon>Gambusia</taxon>
    </lineage>
</organism>
<evidence type="ECO:0000256" key="27">
    <source>
        <dbReference type="ARBA" id="ARBA00023949"/>
    </source>
</evidence>
<protein>
    <recommendedName>
        <fullName evidence="11">Platelet glycoprotein 4</fullName>
    </recommendedName>
    <alternativeName>
        <fullName evidence="31">Glycoprotein IIIb</fullName>
    </alternativeName>
    <alternativeName>
        <fullName evidence="29">PAS IV</fullName>
    </alternativeName>
    <alternativeName>
        <fullName evidence="30">PAS-4</fullName>
    </alternativeName>
    <alternativeName>
        <fullName evidence="28">Platelet glycoprotein IV</fullName>
    </alternativeName>
</protein>
<evidence type="ECO:0000256" key="11">
    <source>
        <dbReference type="ARBA" id="ARBA00020772"/>
    </source>
</evidence>
<keyword evidence="16" id="KW-0832">Ubl conjugation</keyword>
<comment type="catalytic activity">
    <reaction evidence="27">
        <text>tetracosanoate(out) = tetracosanoate(in)</text>
        <dbReference type="Rhea" id="RHEA:45260"/>
        <dbReference type="ChEBI" id="CHEBI:31014"/>
    </reaction>
    <physiologicalReaction direction="left-to-right" evidence="27">
        <dbReference type="Rhea" id="RHEA:45261"/>
    </physiologicalReaction>
</comment>
<dbReference type="PANTHER" id="PTHR11923:SF12">
    <property type="entry name" value="PLATELET GLYCOPROTEIN 4"/>
    <property type="match status" value="1"/>
</dbReference>
<evidence type="ECO:0000256" key="21">
    <source>
        <dbReference type="ARBA" id="ARBA00023136"/>
    </source>
</evidence>
<keyword evidence="20" id="KW-0445">Lipid transport</keyword>
<comment type="catalytic activity">
    <reaction evidence="2">
        <text>(9Z)-octadecenoate(out) = (9Z)-octadecenoate(in)</text>
        <dbReference type="Rhea" id="RHEA:33655"/>
        <dbReference type="ChEBI" id="CHEBI:30823"/>
    </reaction>
    <physiologicalReaction direction="left-to-right" evidence="2">
        <dbReference type="Rhea" id="RHEA:33656"/>
    </physiologicalReaction>
</comment>
<proteinExistence type="inferred from homology"/>
<keyword evidence="15 34" id="KW-0812">Transmembrane</keyword>
<dbReference type="GO" id="GO:0005041">
    <property type="term" value="F:low-density lipoprotein particle receptor activity"/>
    <property type="evidence" value="ECO:0007669"/>
    <property type="project" value="TreeGrafter"/>
</dbReference>
<evidence type="ECO:0000256" key="2">
    <source>
        <dbReference type="ARBA" id="ARBA00000626"/>
    </source>
</evidence>
<evidence type="ECO:0000256" key="33">
    <source>
        <dbReference type="SAM" id="MobiDB-lite"/>
    </source>
</evidence>
<keyword evidence="17" id="KW-0130">Cell adhesion</keyword>
<dbReference type="GO" id="GO:0007155">
    <property type="term" value="P:cell adhesion"/>
    <property type="evidence" value="ECO:0007669"/>
    <property type="project" value="UniProtKB-KW"/>
</dbReference>
<dbReference type="GO" id="GO:0034383">
    <property type="term" value="P:low-density lipoprotein particle clearance"/>
    <property type="evidence" value="ECO:0007669"/>
    <property type="project" value="TreeGrafter"/>
</dbReference>
<evidence type="ECO:0000256" key="29">
    <source>
        <dbReference type="ARBA" id="ARBA00031821"/>
    </source>
</evidence>
<dbReference type="GO" id="GO:0030169">
    <property type="term" value="F:low-density lipoprotein particle binding"/>
    <property type="evidence" value="ECO:0007669"/>
    <property type="project" value="TreeGrafter"/>
</dbReference>
<evidence type="ECO:0000256" key="22">
    <source>
        <dbReference type="ARBA" id="ARBA00023139"/>
    </source>
</evidence>
<comment type="catalytic activity">
    <reaction evidence="3">
        <text>hexadecanoate(out) = hexadecanoate(in)</text>
        <dbReference type="Rhea" id="RHEA:45256"/>
        <dbReference type="ChEBI" id="CHEBI:7896"/>
    </reaction>
    <physiologicalReaction direction="left-to-right" evidence="3">
        <dbReference type="Rhea" id="RHEA:45257"/>
    </physiologicalReaction>
</comment>
<dbReference type="EMBL" id="NHOQ01000443">
    <property type="protein sequence ID" value="PWA30164.1"/>
    <property type="molecule type" value="Genomic_DNA"/>
</dbReference>
<evidence type="ECO:0000256" key="17">
    <source>
        <dbReference type="ARBA" id="ARBA00022889"/>
    </source>
</evidence>
<feature type="transmembrane region" description="Helical" evidence="34">
    <location>
        <begin position="74"/>
        <end position="94"/>
    </location>
</feature>
<feature type="disulfide bond" evidence="32">
    <location>
        <begin position="302"/>
        <end position="370"/>
    </location>
</feature>
<dbReference type="PRINTS" id="PR01609">
    <property type="entry name" value="CD36FAMILY"/>
</dbReference>
<evidence type="ECO:0000256" key="7">
    <source>
        <dbReference type="ARBA" id="ARBA00004285"/>
    </source>
</evidence>
<evidence type="ECO:0000256" key="23">
    <source>
        <dbReference type="ARBA" id="ARBA00023157"/>
    </source>
</evidence>
<evidence type="ECO:0000256" key="34">
    <source>
        <dbReference type="SAM" id="Phobius"/>
    </source>
</evidence>
<feature type="non-terminal residue" evidence="35">
    <location>
        <position position="1"/>
    </location>
</feature>
<evidence type="ECO:0000256" key="16">
    <source>
        <dbReference type="ARBA" id="ARBA00022843"/>
    </source>
</evidence>
<comment type="catalytic activity">
    <reaction evidence="1">
        <text>(9Z,12Z)-octadecadienoate(out) = (9Z,12Z)-octadecadienoate(in)</text>
        <dbReference type="Rhea" id="RHEA:45264"/>
        <dbReference type="ChEBI" id="CHEBI:30245"/>
    </reaction>
    <physiologicalReaction direction="left-to-right" evidence="1">
        <dbReference type="Rhea" id="RHEA:45265"/>
    </physiologicalReaction>
</comment>
<feature type="disulfide bond" evidence="32">
    <location>
        <begin position="372"/>
        <end position="381"/>
    </location>
</feature>
<evidence type="ECO:0000256" key="10">
    <source>
        <dbReference type="ARBA" id="ARBA00010532"/>
    </source>
</evidence>
<dbReference type="AlphaFoldDB" id="A0A315W4E9"/>
<evidence type="ECO:0000313" key="35">
    <source>
        <dbReference type="EMBL" id="PWA30164.1"/>
    </source>
</evidence>
<dbReference type="GO" id="GO:0042953">
    <property type="term" value="P:lipoprotein transport"/>
    <property type="evidence" value="ECO:0007669"/>
    <property type="project" value="TreeGrafter"/>
</dbReference>